<proteinExistence type="predicted"/>
<evidence type="ECO:0008006" key="3">
    <source>
        <dbReference type="Google" id="ProtNLM"/>
    </source>
</evidence>
<evidence type="ECO:0000313" key="1">
    <source>
        <dbReference type="EMBL" id="MCZ0860959.1"/>
    </source>
</evidence>
<name>A0ABT4IHW3_9EURY</name>
<dbReference type="PANTHER" id="PTHR39327:SF1">
    <property type="entry name" value="BLR5470 PROTEIN"/>
    <property type="match status" value="1"/>
</dbReference>
<reference evidence="1" key="1">
    <citation type="submission" date="2022-12" db="EMBL/GenBank/DDBJ databases">
        <title>Isolation and characterisation of novel Methanocorpusculum spp. from native Australian herbivores indicates the genus is ancestrally host-associated.</title>
        <authorList>
            <person name="Volmer J.G."/>
            <person name="Soo R.M."/>
            <person name="Evans P.N."/>
            <person name="Hoedt E.C."/>
            <person name="Astorga Alsina A.L."/>
            <person name="Woodcroft B.J."/>
            <person name="Tyson G.W."/>
            <person name="Hugenholtz P."/>
            <person name="Morrison M."/>
        </authorList>
    </citation>
    <scope>NUCLEOTIDE SEQUENCE</scope>
    <source>
        <strain evidence="1">MG</strain>
    </source>
</reference>
<comment type="caution">
    <text evidence="1">The sequence shown here is derived from an EMBL/GenBank/DDBJ whole genome shotgun (WGS) entry which is preliminary data.</text>
</comment>
<sequence length="365" mass="41068">MQFFRRAFAIVLLLLALSNLSAGCITYVPAQQPVPTQVPDITATVPPVPESFATPTPLPTPAWGMLRSEFSWTYQKTNHTYFIDVPKTAYQYFRMQDHTKNSNYVRYALSDYDREYVREIADAFTVMGKNAGYNERETIENFIAFAQSLSYTSDQETTGMEEYPRYPLETLVDNSGDCEDVAILIASVLHEMGHGAVLLKLPQHMAVGIAGDDMFDGTYYLYNDTRYYYQETTARGWYIGDLPDEFAGVDVEILPLEQQPAMDLEFIAESDTSTWETAIYRMVATVENLGPGTSHDVQLEVTVRTGGEVYDSTTILLEDCREHDTVRADGKITIPRREPVEITAVLTGGNLYRDVIAETGVFHAP</sequence>
<accession>A0ABT4IHW3</accession>
<organism evidence="1 2">
    <name type="scientific">Methanocorpusculum petauri</name>
    <dbReference type="NCBI Taxonomy" id="3002863"/>
    <lineage>
        <taxon>Archaea</taxon>
        <taxon>Methanobacteriati</taxon>
        <taxon>Methanobacteriota</taxon>
        <taxon>Stenosarchaea group</taxon>
        <taxon>Methanomicrobia</taxon>
        <taxon>Methanomicrobiales</taxon>
        <taxon>Methanocorpusculaceae</taxon>
        <taxon>Methanocorpusculum</taxon>
    </lineage>
</organism>
<dbReference type="PANTHER" id="PTHR39327">
    <property type="match status" value="1"/>
</dbReference>
<dbReference type="InterPro" id="IPR010319">
    <property type="entry name" value="Transglutaminase-like_Cys_pept"/>
</dbReference>
<dbReference type="Proteomes" id="UP001141422">
    <property type="component" value="Unassembled WGS sequence"/>
</dbReference>
<gene>
    <name evidence="1" type="ORF">O0S10_06935</name>
</gene>
<dbReference type="RefSeq" id="WP_268925156.1">
    <property type="nucleotide sequence ID" value="NZ_JAPTGB010000013.1"/>
</dbReference>
<dbReference type="PROSITE" id="PS51257">
    <property type="entry name" value="PROKAR_LIPOPROTEIN"/>
    <property type="match status" value="1"/>
</dbReference>
<protein>
    <recommendedName>
        <fullName evidence="3">Transglutaminase-like domain-containing protein</fullName>
    </recommendedName>
</protein>
<evidence type="ECO:0000313" key="2">
    <source>
        <dbReference type="Proteomes" id="UP001141422"/>
    </source>
</evidence>
<keyword evidence="2" id="KW-1185">Reference proteome</keyword>
<dbReference type="Gene3D" id="3.10.620.30">
    <property type="match status" value="1"/>
</dbReference>
<dbReference type="EMBL" id="JAPTGB010000013">
    <property type="protein sequence ID" value="MCZ0860959.1"/>
    <property type="molecule type" value="Genomic_DNA"/>
</dbReference>